<comment type="caution">
    <text evidence="2">The sequence shown here is derived from an EMBL/GenBank/DDBJ whole genome shotgun (WGS) entry which is preliminary data.</text>
</comment>
<proteinExistence type="predicted"/>
<protein>
    <submittedName>
        <fullName evidence="2">Uncharacterized protein</fullName>
    </submittedName>
</protein>
<dbReference type="EMBL" id="QJJM01000006">
    <property type="protein sequence ID" value="PXW75965.1"/>
    <property type="molecule type" value="Genomic_DNA"/>
</dbReference>
<evidence type="ECO:0000313" key="2">
    <source>
        <dbReference type="EMBL" id="PXW75965.1"/>
    </source>
</evidence>
<reference evidence="2 3" key="1">
    <citation type="submission" date="2018-05" db="EMBL/GenBank/DDBJ databases">
        <title>Genomic Encyclopedia of Type Strains, Phase IV (KMG-IV): sequencing the most valuable type-strain genomes for metagenomic binning, comparative biology and taxonomic classification.</title>
        <authorList>
            <person name="Goeker M."/>
        </authorList>
    </citation>
    <scope>NUCLEOTIDE SEQUENCE [LARGE SCALE GENOMIC DNA]</scope>
    <source>
        <strain evidence="2 3">DSM 3183</strain>
    </source>
</reference>
<dbReference type="Proteomes" id="UP000248014">
    <property type="component" value="Unassembled WGS sequence"/>
</dbReference>
<dbReference type="AlphaFoldDB" id="A0A2V3V732"/>
<sequence length="100" mass="11775">MATESRRSDGKRHDTGLERPQRPCPRDFRERFLEMGHSKELTEHYRTNWRVIARWIEESGGDELRAARSRITGCPVRPHRRSDRAKRYVMGLRLTAAKGD</sequence>
<organism evidence="2 3">
    <name type="scientific">Blastomonas natatoria</name>
    <dbReference type="NCBI Taxonomy" id="34015"/>
    <lineage>
        <taxon>Bacteria</taxon>
        <taxon>Pseudomonadati</taxon>
        <taxon>Pseudomonadota</taxon>
        <taxon>Alphaproteobacteria</taxon>
        <taxon>Sphingomonadales</taxon>
        <taxon>Sphingomonadaceae</taxon>
        <taxon>Blastomonas</taxon>
    </lineage>
</organism>
<accession>A0A2V3V732</accession>
<gene>
    <name evidence="2" type="ORF">C7451_106129</name>
</gene>
<evidence type="ECO:0000313" key="3">
    <source>
        <dbReference type="Proteomes" id="UP000248014"/>
    </source>
</evidence>
<feature type="region of interest" description="Disordered" evidence="1">
    <location>
        <begin position="1"/>
        <end position="24"/>
    </location>
</feature>
<keyword evidence="3" id="KW-1185">Reference proteome</keyword>
<name>A0A2V3V732_9SPHN</name>
<evidence type="ECO:0000256" key="1">
    <source>
        <dbReference type="SAM" id="MobiDB-lite"/>
    </source>
</evidence>